<protein>
    <submittedName>
        <fullName evidence="10">KpsF/GutQ family sugar-phosphate isomerase</fullName>
    </submittedName>
</protein>
<dbReference type="Gene3D" id="3.10.580.10">
    <property type="entry name" value="CBS-domain"/>
    <property type="match status" value="1"/>
</dbReference>
<dbReference type="CDD" id="cd05014">
    <property type="entry name" value="SIS_Kpsf"/>
    <property type="match status" value="1"/>
</dbReference>
<dbReference type="InterPro" id="IPR035474">
    <property type="entry name" value="SIS_Kpsf"/>
</dbReference>
<dbReference type="InterPro" id="IPR046348">
    <property type="entry name" value="SIS_dom_sf"/>
</dbReference>
<dbReference type="NCBIfam" id="TIGR00393">
    <property type="entry name" value="kpsF"/>
    <property type="match status" value="1"/>
</dbReference>
<dbReference type="InterPro" id="IPR046342">
    <property type="entry name" value="CBS_dom_sf"/>
</dbReference>
<feature type="site" description="Catalytically relevant" evidence="6">
    <location>
        <position position="185"/>
    </location>
</feature>
<keyword evidence="5" id="KW-0479">Metal-binding</keyword>
<organism evidence="10 11">
    <name type="scientific">Marivirga salinarum</name>
    <dbReference type="NCBI Taxonomy" id="3059078"/>
    <lineage>
        <taxon>Bacteria</taxon>
        <taxon>Pseudomonadati</taxon>
        <taxon>Bacteroidota</taxon>
        <taxon>Cytophagia</taxon>
        <taxon>Cytophagales</taxon>
        <taxon>Marivirgaceae</taxon>
        <taxon>Marivirga</taxon>
    </lineage>
</organism>
<dbReference type="CDD" id="cd04604">
    <property type="entry name" value="CBS_pair_SIS_assoc"/>
    <property type="match status" value="1"/>
</dbReference>
<dbReference type="PANTHER" id="PTHR42745">
    <property type="match status" value="1"/>
</dbReference>
<dbReference type="GO" id="GO:0046872">
    <property type="term" value="F:metal ion binding"/>
    <property type="evidence" value="ECO:0007669"/>
    <property type="project" value="UniProtKB-KW"/>
</dbReference>
<dbReference type="GO" id="GO:1901135">
    <property type="term" value="P:carbohydrate derivative metabolic process"/>
    <property type="evidence" value="ECO:0007669"/>
    <property type="project" value="InterPro"/>
</dbReference>
<dbReference type="AlphaFoldDB" id="A0AA51RAL0"/>
<feature type="domain" description="CBS" evidence="8">
    <location>
        <begin position="268"/>
        <end position="313"/>
    </location>
</feature>
<evidence type="ECO:0000259" key="8">
    <source>
        <dbReference type="PROSITE" id="PS51371"/>
    </source>
</evidence>
<dbReference type="EMBL" id="CP129971">
    <property type="protein sequence ID" value="WMN11236.1"/>
    <property type="molecule type" value="Genomic_DNA"/>
</dbReference>
<evidence type="ECO:0000256" key="6">
    <source>
        <dbReference type="PIRSR" id="PIRSR004692-3"/>
    </source>
</evidence>
<dbReference type="Pfam" id="PF01380">
    <property type="entry name" value="SIS"/>
    <property type="match status" value="1"/>
</dbReference>
<feature type="binding site" evidence="5">
    <location>
        <position position="74"/>
    </location>
    <ligand>
        <name>Zn(2+)</name>
        <dbReference type="ChEBI" id="CHEBI:29105"/>
    </ligand>
</feature>
<dbReference type="Gene3D" id="3.40.50.10490">
    <property type="entry name" value="Glucose-6-phosphate isomerase like protein, domain 1"/>
    <property type="match status" value="1"/>
</dbReference>
<name>A0AA51RAL0_9BACT</name>
<dbReference type="PROSITE" id="PS51371">
    <property type="entry name" value="CBS"/>
    <property type="match status" value="2"/>
</dbReference>
<dbReference type="InterPro" id="IPR004800">
    <property type="entry name" value="KdsD/KpsF-type"/>
</dbReference>
<dbReference type="GO" id="GO:0097367">
    <property type="term" value="F:carbohydrate derivative binding"/>
    <property type="evidence" value="ECO:0007669"/>
    <property type="project" value="InterPro"/>
</dbReference>
<evidence type="ECO:0000313" key="10">
    <source>
        <dbReference type="EMBL" id="WMN11236.1"/>
    </source>
</evidence>
<feature type="domain" description="CBS" evidence="8">
    <location>
        <begin position="202"/>
        <end position="258"/>
    </location>
</feature>
<keyword evidence="10" id="KW-0413">Isomerase</keyword>
<evidence type="ECO:0000256" key="7">
    <source>
        <dbReference type="PROSITE-ProRule" id="PRU00703"/>
    </source>
</evidence>
<feature type="domain" description="SIS" evidence="9">
    <location>
        <begin position="33"/>
        <end position="176"/>
    </location>
</feature>
<accession>A0AA51RAL0</accession>
<evidence type="ECO:0000256" key="5">
    <source>
        <dbReference type="PIRSR" id="PIRSR004692-2"/>
    </source>
</evidence>
<dbReference type="PANTHER" id="PTHR42745:SF1">
    <property type="entry name" value="ARABINOSE 5-PHOSPHATE ISOMERASE KDSD"/>
    <property type="match status" value="1"/>
</dbReference>
<evidence type="ECO:0000256" key="3">
    <source>
        <dbReference type="ARBA" id="ARBA00023122"/>
    </source>
</evidence>
<dbReference type="GO" id="GO:0005975">
    <property type="term" value="P:carbohydrate metabolic process"/>
    <property type="evidence" value="ECO:0007669"/>
    <property type="project" value="InterPro"/>
</dbReference>
<dbReference type="SUPFAM" id="SSF54631">
    <property type="entry name" value="CBS-domain pair"/>
    <property type="match status" value="1"/>
</dbReference>
<reference evidence="10 11" key="1">
    <citation type="submission" date="2023-08" db="EMBL/GenBank/DDBJ databases">
        <title>Comparative genomics and taxonomic characterization of three novel marine species of genus Marivirga.</title>
        <authorList>
            <person name="Muhammad N."/>
            <person name="Kim S.-G."/>
        </authorList>
    </citation>
    <scope>NUCLEOTIDE SEQUENCE [LARGE SCALE GENOMIC DNA]</scope>
    <source>
        <strain evidence="10 11">BDSF4-3</strain>
    </source>
</reference>
<dbReference type="KEGG" id="msaa:QYS49_37650"/>
<keyword evidence="5" id="KW-0862">Zinc</keyword>
<keyword evidence="2" id="KW-0677">Repeat</keyword>
<evidence type="ECO:0000313" key="11">
    <source>
        <dbReference type="Proteomes" id="UP001230496"/>
    </source>
</evidence>
<keyword evidence="11" id="KW-1185">Reference proteome</keyword>
<evidence type="ECO:0000259" key="9">
    <source>
        <dbReference type="PROSITE" id="PS51464"/>
    </source>
</evidence>
<dbReference type="SUPFAM" id="SSF53697">
    <property type="entry name" value="SIS domain"/>
    <property type="match status" value="1"/>
</dbReference>
<keyword evidence="3 7" id="KW-0129">CBS domain</keyword>
<gene>
    <name evidence="10" type="ORF">QYS49_37650</name>
</gene>
<dbReference type="RefSeq" id="WP_308348184.1">
    <property type="nucleotide sequence ID" value="NZ_CP129971.1"/>
</dbReference>
<dbReference type="FunFam" id="3.40.50.10490:FF:000011">
    <property type="entry name" value="Arabinose 5-phosphate isomerase"/>
    <property type="match status" value="1"/>
</dbReference>
<sequence>MSRILESAKETIAIEARSIKELEGLLTPDFEQAVHAIMESKGKLIVTGMGKSGIIGKKIAATFSSTGTPSYFLHPGEAYHGDLGLIQDDDIVMAISNSGETDELLKIIPFFLRNGNKIIGVSGNPESTLAKNTHFHLNVHVEQEACPLDLAPTSSTTATLVMGDALAVALMKERDFKPEHFALFHPGGSLGRRLLMTVKDVMRSSDLPVIDSQSDMDVVIHSISNGRLGLAIVEENGVLSGVITDGDLRRGMNAKKESFLSLKAKDIMTKSPISIDKEMKLKKAEEMMMERKINTLLVVEKQKCVGVLQVYDL</sequence>
<proteinExistence type="inferred from homology"/>
<comment type="similarity">
    <text evidence="1 4">Belongs to the SIS family. GutQ/KpsF subfamily.</text>
</comment>
<dbReference type="Pfam" id="PF00571">
    <property type="entry name" value="CBS"/>
    <property type="match status" value="2"/>
</dbReference>
<dbReference type="GO" id="GO:0019146">
    <property type="term" value="F:arabinose-5-phosphate isomerase activity"/>
    <property type="evidence" value="ECO:0007669"/>
    <property type="project" value="UniProtKB-ARBA"/>
</dbReference>
<feature type="site" description="Catalytically relevant" evidence="6">
    <location>
        <position position="103"/>
    </location>
</feature>
<feature type="site" description="Catalytically relevant" evidence="6">
    <location>
        <position position="51"/>
    </location>
</feature>
<dbReference type="PROSITE" id="PS51464">
    <property type="entry name" value="SIS"/>
    <property type="match status" value="1"/>
</dbReference>
<evidence type="ECO:0000256" key="2">
    <source>
        <dbReference type="ARBA" id="ARBA00022737"/>
    </source>
</evidence>
<evidence type="ECO:0000256" key="1">
    <source>
        <dbReference type="ARBA" id="ARBA00008165"/>
    </source>
</evidence>
<dbReference type="InterPro" id="IPR000644">
    <property type="entry name" value="CBS_dom"/>
</dbReference>
<dbReference type="InterPro" id="IPR001347">
    <property type="entry name" value="SIS_dom"/>
</dbReference>
<dbReference type="InterPro" id="IPR050986">
    <property type="entry name" value="GutQ/KpsF_isomerases"/>
</dbReference>
<feature type="site" description="Catalytically relevant" evidence="6">
    <location>
        <position position="144"/>
    </location>
</feature>
<dbReference type="Proteomes" id="UP001230496">
    <property type="component" value="Chromosome"/>
</dbReference>
<dbReference type="PIRSF" id="PIRSF004692">
    <property type="entry name" value="KdsD_KpsF"/>
    <property type="match status" value="1"/>
</dbReference>
<evidence type="ECO:0000256" key="4">
    <source>
        <dbReference type="PIRNR" id="PIRNR004692"/>
    </source>
</evidence>